<evidence type="ECO:0000256" key="3">
    <source>
        <dbReference type="ARBA" id="ARBA00022737"/>
    </source>
</evidence>
<sequence length="583" mass="66568">MPLFDATVKWKLAFFIGTPVVIGILKFCYEHVASKGTTSEKKKEEQEQEQKQSVDELEVSAELKDNEICETNPKPDTRVHQAALRSANDYKNEGSRCYRDRKYLEAIKLYGMAIDTCPEQRPAELAIYYQKRADCYEKLENWSMVKEDCSNALEHDHRYAQAYYCRARAHEATGDLKDCLIDITAACIIEMSMNDDLNKFLERVLMKTARIDAEWKVYSQAPLFAKKFDILSFTRSFATDEMMNGSSDAPPPRGFHRALSAFHKEQFADVIPSCTEEIDSSEADYKMEALLMRGTFQLFRGACEEGKQDVDAVLQRIHANEQLRISTYLWSAVLQVLLGKKQEGLEILEQAEKWHPNNADLFYQRALLLCDMERFHEAFWDFSQASQLAPLNATTELQKYFTEYRIAVREENQLGIQMAIKDLQESIASFPPCADGYSMMAQVRVDQKDFAEAMKCLQKAVKLNPTNAALLVQKAMLEEHWHGDLKKVAMMLKAAISVDPQCYLAHWKLGLVHLMLGNLTKAVGNFEKACFLAKDNDELIQSYKFRNATVAKIGAFQRLRIVKDDPLLLADLGVLGSQRLVLL</sequence>
<name>A0A6I8UZ41_DROPS</name>
<dbReference type="GO" id="GO:0045039">
    <property type="term" value="P:protein insertion into mitochondrial inner membrane"/>
    <property type="evidence" value="ECO:0007669"/>
    <property type="project" value="TreeGrafter"/>
</dbReference>
<keyword evidence="4" id="KW-1000">Mitochondrion outer membrane</keyword>
<dbReference type="GO" id="GO:0030943">
    <property type="term" value="F:mitochondrion targeting sequence binding"/>
    <property type="evidence" value="ECO:0007669"/>
    <property type="project" value="TreeGrafter"/>
</dbReference>
<evidence type="ECO:0000256" key="8">
    <source>
        <dbReference type="ARBA" id="ARBA00023136"/>
    </source>
</evidence>
<evidence type="ECO:0000256" key="5">
    <source>
        <dbReference type="ARBA" id="ARBA00022803"/>
    </source>
</evidence>
<feature type="region of interest" description="Disordered" evidence="11">
    <location>
        <begin position="38"/>
        <end position="57"/>
    </location>
</feature>
<protein>
    <submittedName>
        <fullName evidence="13">Mitochondrial import receptor subunit TOM70-like</fullName>
    </submittedName>
</protein>
<keyword evidence="2" id="KW-0812">Transmembrane</keyword>
<dbReference type="AlphaFoldDB" id="A0A6I8UZ41"/>
<organism evidence="12 13">
    <name type="scientific">Drosophila pseudoobscura pseudoobscura</name>
    <name type="common">Fruit fly</name>
    <dbReference type="NCBI Taxonomy" id="46245"/>
    <lineage>
        <taxon>Eukaryota</taxon>
        <taxon>Metazoa</taxon>
        <taxon>Ecdysozoa</taxon>
        <taxon>Arthropoda</taxon>
        <taxon>Hexapoda</taxon>
        <taxon>Insecta</taxon>
        <taxon>Pterygota</taxon>
        <taxon>Neoptera</taxon>
        <taxon>Endopterygota</taxon>
        <taxon>Diptera</taxon>
        <taxon>Brachycera</taxon>
        <taxon>Muscomorpha</taxon>
        <taxon>Ephydroidea</taxon>
        <taxon>Drosophilidae</taxon>
        <taxon>Drosophila</taxon>
        <taxon>Sophophora</taxon>
    </lineage>
</organism>
<evidence type="ECO:0000256" key="4">
    <source>
        <dbReference type="ARBA" id="ARBA00022787"/>
    </source>
</evidence>
<dbReference type="ExpressionAtlas" id="A0A6I8UZ41">
    <property type="expression patterns" value="baseline"/>
</dbReference>
<keyword evidence="5 10" id="KW-0802">TPR repeat</keyword>
<dbReference type="Pfam" id="PF07719">
    <property type="entry name" value="TPR_2"/>
    <property type="match status" value="1"/>
</dbReference>
<dbReference type="GO" id="GO:0030150">
    <property type="term" value="P:protein import into mitochondrial matrix"/>
    <property type="evidence" value="ECO:0007669"/>
    <property type="project" value="TreeGrafter"/>
</dbReference>
<dbReference type="PANTHER" id="PTHR46208:SF1">
    <property type="entry name" value="MITOCHONDRIAL IMPORT RECEPTOR SUBUNIT TOM70"/>
    <property type="match status" value="1"/>
</dbReference>
<dbReference type="InterPro" id="IPR013105">
    <property type="entry name" value="TPR_2"/>
</dbReference>
<dbReference type="Gene3D" id="1.25.40.10">
    <property type="entry name" value="Tetratricopeptide repeat domain"/>
    <property type="match status" value="2"/>
</dbReference>
<dbReference type="InParanoid" id="A0A6I8UZ41"/>
<dbReference type="InterPro" id="IPR011990">
    <property type="entry name" value="TPR-like_helical_dom_sf"/>
</dbReference>
<comment type="subcellular location">
    <subcellularLocation>
        <location evidence="1">Mitochondrion outer membrane</location>
        <topology evidence="1">Single-pass membrane protein</topology>
    </subcellularLocation>
</comment>
<evidence type="ECO:0000256" key="1">
    <source>
        <dbReference type="ARBA" id="ARBA00004572"/>
    </source>
</evidence>
<dbReference type="Proteomes" id="UP000001819">
    <property type="component" value="Chromosome X"/>
</dbReference>
<accession>A0A6I8UZ41</accession>
<evidence type="ECO:0000256" key="10">
    <source>
        <dbReference type="PROSITE-ProRule" id="PRU00339"/>
    </source>
</evidence>
<reference evidence="13" key="1">
    <citation type="submission" date="2025-08" db="UniProtKB">
        <authorList>
            <consortium name="RefSeq"/>
        </authorList>
    </citation>
    <scope>IDENTIFICATION</scope>
    <source>
        <strain evidence="13">MV-25-SWS-2005</strain>
        <tissue evidence="13">Whole body</tissue>
    </source>
</reference>
<keyword evidence="12" id="KW-1185">Reference proteome</keyword>
<dbReference type="RefSeq" id="XP_002133832.2">
    <property type="nucleotide sequence ID" value="XM_002133796.2"/>
</dbReference>
<keyword evidence="3" id="KW-0677">Repeat</keyword>
<gene>
    <name evidence="13" type="primary">LOC6902305</name>
</gene>
<evidence type="ECO:0000313" key="12">
    <source>
        <dbReference type="Proteomes" id="UP000001819"/>
    </source>
</evidence>
<dbReference type="KEGG" id="dpo:6902305"/>
<dbReference type="SUPFAM" id="SSF48452">
    <property type="entry name" value="TPR-like"/>
    <property type="match status" value="3"/>
</dbReference>
<keyword evidence="8" id="KW-0472">Membrane</keyword>
<keyword evidence="6" id="KW-1133">Transmembrane helix</keyword>
<evidence type="ECO:0000256" key="9">
    <source>
        <dbReference type="ARBA" id="ARBA00038030"/>
    </source>
</evidence>
<evidence type="ECO:0000256" key="6">
    <source>
        <dbReference type="ARBA" id="ARBA00022989"/>
    </source>
</evidence>
<evidence type="ECO:0000256" key="7">
    <source>
        <dbReference type="ARBA" id="ARBA00023128"/>
    </source>
</evidence>
<dbReference type="GO" id="GO:0008320">
    <property type="term" value="F:protein transmembrane transporter activity"/>
    <property type="evidence" value="ECO:0007669"/>
    <property type="project" value="TreeGrafter"/>
</dbReference>
<evidence type="ECO:0000256" key="2">
    <source>
        <dbReference type="ARBA" id="ARBA00022692"/>
    </source>
</evidence>
<comment type="similarity">
    <text evidence="9">Belongs to the Tom70 family.</text>
</comment>
<dbReference type="PROSITE" id="PS50005">
    <property type="entry name" value="TPR"/>
    <property type="match status" value="1"/>
</dbReference>
<keyword evidence="7" id="KW-0496">Mitochondrion</keyword>
<evidence type="ECO:0000313" key="13">
    <source>
        <dbReference type="RefSeq" id="XP_002133832.2"/>
    </source>
</evidence>
<dbReference type="InterPro" id="IPR019734">
    <property type="entry name" value="TPR_rpt"/>
</dbReference>
<dbReference type="GO" id="GO:0005741">
    <property type="term" value="C:mitochondrial outer membrane"/>
    <property type="evidence" value="ECO:0007669"/>
    <property type="project" value="UniProtKB-SubCell"/>
</dbReference>
<dbReference type="PANTHER" id="PTHR46208">
    <property type="entry name" value="MITOCHONDRIAL IMPORT RECEPTOR SUBUNIT TOM70"/>
    <property type="match status" value="1"/>
</dbReference>
<feature type="repeat" description="TPR" evidence="10">
    <location>
        <begin position="434"/>
        <end position="467"/>
    </location>
</feature>
<dbReference type="SMART" id="SM00028">
    <property type="entry name" value="TPR"/>
    <property type="match status" value="6"/>
</dbReference>
<proteinExistence type="inferred from homology"/>
<dbReference type="Pfam" id="PF13432">
    <property type="entry name" value="TPR_16"/>
    <property type="match status" value="1"/>
</dbReference>
<evidence type="ECO:0000256" key="11">
    <source>
        <dbReference type="SAM" id="MobiDB-lite"/>
    </source>
</evidence>
<feature type="compositionally biased region" description="Basic and acidic residues" evidence="11">
    <location>
        <begin position="38"/>
        <end position="54"/>
    </location>
</feature>